<evidence type="ECO:0000259" key="16">
    <source>
        <dbReference type="Pfam" id="PF00742"/>
    </source>
</evidence>
<dbReference type="InterPro" id="IPR005106">
    <property type="entry name" value="Asp/hSer_DH_NAD-bd"/>
</dbReference>
<evidence type="ECO:0000256" key="8">
    <source>
        <dbReference type="ARBA" id="ARBA00023002"/>
    </source>
</evidence>
<name>A0A8J8GBI5_9BACI</name>
<dbReference type="Proteomes" id="UP000625804">
    <property type="component" value="Unassembled WGS sequence"/>
</dbReference>
<dbReference type="InterPro" id="IPR022697">
    <property type="entry name" value="HDH_short"/>
</dbReference>
<feature type="binding site" evidence="13">
    <location>
        <position position="104"/>
    </location>
    <ligand>
        <name>NADPH</name>
        <dbReference type="ChEBI" id="CHEBI:57783"/>
    </ligand>
</feature>
<dbReference type="AlphaFoldDB" id="A0A8J8GBI5"/>
<comment type="similarity">
    <text evidence="3 15">Belongs to the homoserine dehydrogenase family.</text>
</comment>
<dbReference type="Pfam" id="PF00742">
    <property type="entry name" value="Homoserine_dh"/>
    <property type="match status" value="1"/>
</dbReference>
<evidence type="ECO:0000256" key="5">
    <source>
        <dbReference type="ARBA" id="ARBA00013376"/>
    </source>
</evidence>
<dbReference type="InterPro" id="IPR001342">
    <property type="entry name" value="HDH_cat"/>
</dbReference>
<dbReference type="PANTHER" id="PTHR43331">
    <property type="entry name" value="HOMOSERINE DEHYDROGENASE"/>
    <property type="match status" value="1"/>
</dbReference>
<dbReference type="Gene3D" id="3.30.360.10">
    <property type="entry name" value="Dihydrodipicolinate Reductase, domain 2"/>
    <property type="match status" value="1"/>
</dbReference>
<dbReference type="UniPathway" id="UPA00050">
    <property type="reaction ID" value="UER00063"/>
</dbReference>
<keyword evidence="8 14" id="KW-0560">Oxidoreductase</keyword>
<dbReference type="PIRSF" id="PIRSF036497">
    <property type="entry name" value="HDH_short"/>
    <property type="match status" value="1"/>
</dbReference>
<protein>
    <recommendedName>
        <fullName evidence="5 14">Homoserine dehydrogenase</fullName>
        <ecNumber evidence="4 14">1.1.1.3</ecNumber>
    </recommendedName>
</protein>
<feature type="binding site" evidence="13">
    <location>
        <position position="189"/>
    </location>
    <ligand>
        <name>L-homoserine</name>
        <dbReference type="ChEBI" id="CHEBI:57476"/>
    </ligand>
</feature>
<dbReference type="Gene3D" id="3.40.50.720">
    <property type="entry name" value="NAD(P)-binding Rossmann-like Domain"/>
    <property type="match status" value="1"/>
</dbReference>
<keyword evidence="6 14" id="KW-0028">Amino-acid biosynthesis</keyword>
<evidence type="ECO:0000256" key="3">
    <source>
        <dbReference type="ARBA" id="ARBA00006753"/>
    </source>
</evidence>
<accession>A0A8J8GBI5</accession>
<dbReference type="EC" id="1.1.1.3" evidence="4 14"/>
<dbReference type="PANTHER" id="PTHR43331:SF1">
    <property type="entry name" value="HOMOSERINE DEHYDROGENASE"/>
    <property type="match status" value="1"/>
</dbReference>
<keyword evidence="7 14" id="KW-0791">Threonine biosynthesis</keyword>
<evidence type="ECO:0000256" key="10">
    <source>
        <dbReference type="ARBA" id="ARBA00023167"/>
    </source>
</evidence>
<feature type="domain" description="Homoserine dehydrogenase catalytic" evidence="16">
    <location>
        <begin position="136"/>
        <end position="314"/>
    </location>
</feature>
<evidence type="ECO:0000256" key="1">
    <source>
        <dbReference type="ARBA" id="ARBA00005056"/>
    </source>
</evidence>
<feature type="binding site" evidence="13">
    <location>
        <begin position="10"/>
        <end position="15"/>
    </location>
    <ligand>
        <name>NADP(+)</name>
        <dbReference type="ChEBI" id="CHEBI:58349"/>
    </ligand>
</feature>
<evidence type="ECO:0000259" key="17">
    <source>
        <dbReference type="Pfam" id="PF03447"/>
    </source>
</evidence>
<dbReference type="EMBL" id="JABTTE010000002">
    <property type="protein sequence ID" value="NSL50642.1"/>
    <property type="molecule type" value="Genomic_DNA"/>
</dbReference>
<comment type="pathway">
    <text evidence="1 14">Amino-acid biosynthesis; L-threonine biosynthesis; L-threonine from L-aspartate: step 3/5.</text>
</comment>
<feature type="domain" description="Aspartate/homoserine dehydrogenase NAD-binding" evidence="17">
    <location>
        <begin position="10"/>
        <end position="127"/>
    </location>
</feature>
<evidence type="ECO:0000256" key="15">
    <source>
        <dbReference type="RuleBase" id="RU004171"/>
    </source>
</evidence>
<keyword evidence="9" id="KW-0915">Sodium</keyword>
<keyword evidence="19" id="KW-1185">Reference proteome</keyword>
<dbReference type="InterPro" id="IPR036291">
    <property type="entry name" value="NAD(P)-bd_dom_sf"/>
</dbReference>
<evidence type="ECO:0000313" key="19">
    <source>
        <dbReference type="Proteomes" id="UP000625804"/>
    </source>
</evidence>
<evidence type="ECO:0000256" key="2">
    <source>
        <dbReference type="ARBA" id="ARBA00005062"/>
    </source>
</evidence>
<comment type="catalytic activity">
    <reaction evidence="11">
        <text>L-homoserine + NADP(+) = L-aspartate 4-semialdehyde + NADPH + H(+)</text>
        <dbReference type="Rhea" id="RHEA:15761"/>
        <dbReference type="ChEBI" id="CHEBI:15378"/>
        <dbReference type="ChEBI" id="CHEBI:57476"/>
        <dbReference type="ChEBI" id="CHEBI:57783"/>
        <dbReference type="ChEBI" id="CHEBI:58349"/>
        <dbReference type="ChEBI" id="CHEBI:537519"/>
        <dbReference type="EC" id="1.1.1.3"/>
    </reaction>
    <physiologicalReaction direction="right-to-left" evidence="11">
        <dbReference type="Rhea" id="RHEA:15763"/>
    </physiologicalReaction>
</comment>
<feature type="active site" description="Proton donor" evidence="12">
    <location>
        <position position="204"/>
    </location>
</feature>
<evidence type="ECO:0000256" key="6">
    <source>
        <dbReference type="ARBA" id="ARBA00022605"/>
    </source>
</evidence>
<reference evidence="18" key="1">
    <citation type="submission" date="2020-06" db="EMBL/GenBank/DDBJ databases">
        <title>A novel thermopfilic bacterium from Erzurum, Turkey.</title>
        <authorList>
            <person name="Adiguzel A."/>
            <person name="Ay H."/>
            <person name="Baltaci M.O."/>
        </authorList>
    </citation>
    <scope>NUCLEOTIDE SEQUENCE</scope>
    <source>
        <strain evidence="18">P2</strain>
    </source>
</reference>
<dbReference type="GO" id="GO:0009088">
    <property type="term" value="P:threonine biosynthetic process"/>
    <property type="evidence" value="ECO:0007669"/>
    <property type="project" value="UniProtKB-UniPathway"/>
</dbReference>
<evidence type="ECO:0000256" key="7">
    <source>
        <dbReference type="ARBA" id="ARBA00022697"/>
    </source>
</evidence>
<dbReference type="SUPFAM" id="SSF55347">
    <property type="entry name" value="Glyceraldehyde-3-phosphate dehydrogenase-like, C-terminal domain"/>
    <property type="match status" value="1"/>
</dbReference>
<comment type="caution">
    <text evidence="18">The sequence shown here is derived from an EMBL/GenBank/DDBJ whole genome shotgun (WGS) entry which is preliminary data.</text>
</comment>
<evidence type="ECO:0000256" key="12">
    <source>
        <dbReference type="PIRSR" id="PIRSR036497-1"/>
    </source>
</evidence>
<keyword evidence="13 14" id="KW-0521">NADP</keyword>
<dbReference type="FunFam" id="3.30.360.10:FF:000005">
    <property type="entry name" value="Homoserine dehydrogenase"/>
    <property type="match status" value="1"/>
</dbReference>
<dbReference type="UniPathway" id="UPA00051">
    <property type="reaction ID" value="UER00465"/>
</dbReference>
<evidence type="ECO:0000256" key="4">
    <source>
        <dbReference type="ARBA" id="ARBA00013213"/>
    </source>
</evidence>
<dbReference type="GO" id="GO:0004412">
    <property type="term" value="F:homoserine dehydrogenase activity"/>
    <property type="evidence" value="ECO:0007669"/>
    <property type="project" value="UniProtKB-EC"/>
</dbReference>
<proteinExistence type="inferred from homology"/>
<dbReference type="InterPro" id="IPR019811">
    <property type="entry name" value="HDH_CS"/>
</dbReference>
<organism evidence="18 19">
    <name type="scientific">Calidifontibacillus erzurumensis</name>
    <dbReference type="NCBI Taxonomy" id="2741433"/>
    <lineage>
        <taxon>Bacteria</taxon>
        <taxon>Bacillati</taxon>
        <taxon>Bacillota</taxon>
        <taxon>Bacilli</taxon>
        <taxon>Bacillales</taxon>
        <taxon>Bacillaceae</taxon>
        <taxon>Calidifontibacillus/Schinkia group</taxon>
        <taxon>Calidifontibacillus</taxon>
    </lineage>
</organism>
<evidence type="ECO:0000256" key="14">
    <source>
        <dbReference type="RuleBase" id="RU000579"/>
    </source>
</evidence>
<dbReference type="SUPFAM" id="SSF51735">
    <property type="entry name" value="NAD(P)-binding Rossmann-fold domains"/>
    <property type="match status" value="1"/>
</dbReference>
<dbReference type="PROSITE" id="PS01042">
    <property type="entry name" value="HOMOSER_DHGENASE"/>
    <property type="match status" value="1"/>
</dbReference>
<evidence type="ECO:0000256" key="9">
    <source>
        <dbReference type="ARBA" id="ARBA00023053"/>
    </source>
</evidence>
<dbReference type="Pfam" id="PF03447">
    <property type="entry name" value="NAD_binding_3"/>
    <property type="match status" value="1"/>
</dbReference>
<keyword evidence="10 14" id="KW-0486">Methionine biosynthesis</keyword>
<evidence type="ECO:0000313" key="18">
    <source>
        <dbReference type="EMBL" id="NSL50642.1"/>
    </source>
</evidence>
<evidence type="ECO:0000256" key="13">
    <source>
        <dbReference type="PIRSR" id="PIRSR036497-2"/>
    </source>
</evidence>
<dbReference type="NCBIfam" id="NF004976">
    <property type="entry name" value="PRK06349.1"/>
    <property type="match status" value="1"/>
</dbReference>
<dbReference type="RefSeq" id="WP_173729838.1">
    <property type="nucleotide sequence ID" value="NZ_JABTTE010000002.1"/>
</dbReference>
<evidence type="ECO:0000256" key="11">
    <source>
        <dbReference type="ARBA" id="ARBA00048841"/>
    </source>
</evidence>
<sequence length="327" mass="35851">MSAIHVAILGFGTVGKGVYEIIRTNQERLTSLFGKEVKIVGVLVKNIEKHADYDKKLFITDNFEEIISLPNLDVVIEAMVGVEPSYTYLKQAIEKRCHAITANKFMFAHHGPELLELAKNFGTTVGYEATVGGGIPIIQTLNKLLNINQVFKIEGILNGTTNFILTKMREEGLSFTDALALAQQLGYAEADPTNDVEGFDAFYKMMILSQVCFGEQPDWKNVTRVGITEVTPEKIQQYEKENVRIKHIASLTKTDEGIEAVLKPVVVPPTDPLYHIEGVENAISVYGHIVGRICLSGPGAGMFPTASAIIEDLVHAYAKSPAIVTSA</sequence>
<gene>
    <name evidence="18" type="ORF">HR057_02550</name>
</gene>
<dbReference type="GO" id="GO:0009086">
    <property type="term" value="P:methionine biosynthetic process"/>
    <property type="evidence" value="ECO:0007669"/>
    <property type="project" value="UniProtKB-KW"/>
</dbReference>
<comment type="pathway">
    <text evidence="2 14">Amino-acid biosynthesis; L-methionine biosynthesis via de novo pathway; L-homoserine from L-aspartate: step 3/3.</text>
</comment>
<dbReference type="GO" id="GO:0050661">
    <property type="term" value="F:NADP binding"/>
    <property type="evidence" value="ECO:0007669"/>
    <property type="project" value="InterPro"/>
</dbReference>